<keyword evidence="6 14" id="KW-0812">Transmembrane</keyword>
<feature type="transmembrane region" description="Helical" evidence="14">
    <location>
        <begin position="910"/>
        <end position="932"/>
    </location>
</feature>
<dbReference type="GO" id="GO:0006031">
    <property type="term" value="P:chitin biosynthetic process"/>
    <property type="evidence" value="ECO:0007669"/>
    <property type="project" value="TreeGrafter"/>
</dbReference>
<feature type="transmembrane region" description="Helical" evidence="14">
    <location>
        <begin position="123"/>
        <end position="146"/>
    </location>
</feature>
<feature type="transmembrane region" description="Helical" evidence="14">
    <location>
        <begin position="215"/>
        <end position="235"/>
    </location>
</feature>
<comment type="catalytic activity">
    <reaction evidence="12">
        <text>[(1-&gt;4)-N-acetyl-beta-D-glucosaminyl](n) + UDP-N-acetyl-alpha-D-glucosamine = [(1-&gt;4)-N-acetyl-beta-D-glucosaminyl](n+1) + UDP + H(+)</text>
        <dbReference type="Rhea" id="RHEA:16637"/>
        <dbReference type="Rhea" id="RHEA-COMP:9593"/>
        <dbReference type="Rhea" id="RHEA-COMP:9595"/>
        <dbReference type="ChEBI" id="CHEBI:15378"/>
        <dbReference type="ChEBI" id="CHEBI:17029"/>
        <dbReference type="ChEBI" id="CHEBI:57705"/>
        <dbReference type="ChEBI" id="CHEBI:58223"/>
        <dbReference type="EC" id="2.4.1.16"/>
    </reaction>
</comment>
<gene>
    <name evidence="15" type="ORF">PBY51_018850</name>
</gene>
<reference evidence="15 16" key="1">
    <citation type="journal article" date="2023" name="Genes (Basel)">
        <title>Chromosome-Level Genome Assembly and Circadian Gene Repertoire of the Patagonia Blennie Eleginops maclovinus-The Closest Ancestral Proxy of Antarctic Cryonotothenioids.</title>
        <authorList>
            <person name="Cheng C.C."/>
            <person name="Rivera-Colon A.G."/>
            <person name="Minhas B.F."/>
            <person name="Wilson L."/>
            <person name="Rayamajhi N."/>
            <person name="Vargas-Chacoff L."/>
            <person name="Catchen J.M."/>
        </authorList>
    </citation>
    <scope>NUCLEOTIDE SEQUENCE [LARGE SCALE GENOMIC DNA]</scope>
    <source>
        <strain evidence="15">JMC-PN-2008</strain>
    </source>
</reference>
<feature type="transmembrane region" description="Helical" evidence="14">
    <location>
        <begin position="850"/>
        <end position="875"/>
    </location>
</feature>
<reference evidence="15 16" key="2">
    <citation type="journal article" date="2023" name="Mol. Biol. Evol.">
        <title>Genomics of Secondarily Temperate Adaptation in the Only Non-Antarctic Icefish.</title>
        <authorList>
            <person name="Rivera-Colon A.G."/>
            <person name="Rayamajhi N."/>
            <person name="Minhas B.F."/>
            <person name="Madrigal G."/>
            <person name="Bilyk K.T."/>
            <person name="Yoon V."/>
            <person name="Hune M."/>
            <person name="Gregory S."/>
            <person name="Cheng C.H.C."/>
            <person name="Catchen J.M."/>
        </authorList>
    </citation>
    <scope>NUCLEOTIDE SEQUENCE [LARGE SCALE GENOMIC DNA]</scope>
    <source>
        <strain evidence="15">JMC-PN-2008</strain>
    </source>
</reference>
<feature type="transmembrane region" description="Helical" evidence="14">
    <location>
        <begin position="299"/>
        <end position="321"/>
    </location>
</feature>
<evidence type="ECO:0000313" key="16">
    <source>
        <dbReference type="Proteomes" id="UP001346869"/>
    </source>
</evidence>
<evidence type="ECO:0000256" key="10">
    <source>
        <dbReference type="ARBA" id="ARBA00023180"/>
    </source>
</evidence>
<feature type="transmembrane region" description="Helical" evidence="14">
    <location>
        <begin position="408"/>
        <end position="430"/>
    </location>
</feature>
<keyword evidence="10" id="KW-0325">Glycoprotein</keyword>
<evidence type="ECO:0000256" key="1">
    <source>
        <dbReference type="ARBA" id="ARBA00004651"/>
    </source>
</evidence>
<evidence type="ECO:0000256" key="13">
    <source>
        <dbReference type="SAM" id="MobiDB-lite"/>
    </source>
</evidence>
<feature type="transmembrane region" description="Helical" evidence="14">
    <location>
        <begin position="333"/>
        <end position="353"/>
    </location>
</feature>
<evidence type="ECO:0000256" key="12">
    <source>
        <dbReference type="ARBA" id="ARBA00048014"/>
    </source>
</evidence>
<feature type="transmembrane region" description="Helical" evidence="14">
    <location>
        <begin position="970"/>
        <end position="993"/>
    </location>
</feature>
<comment type="similarity">
    <text evidence="11">Belongs to the chitin synthase family. Class IV subfamily.</text>
</comment>
<feature type="transmembrane region" description="Helical" evidence="14">
    <location>
        <begin position="152"/>
        <end position="171"/>
    </location>
</feature>
<dbReference type="EMBL" id="JAUZQC010000003">
    <property type="protein sequence ID" value="KAK5873847.1"/>
    <property type="molecule type" value="Genomic_DNA"/>
</dbReference>
<keyword evidence="5" id="KW-0808">Transferase</keyword>
<evidence type="ECO:0000256" key="7">
    <source>
        <dbReference type="ARBA" id="ARBA00022989"/>
    </source>
</evidence>
<feature type="transmembrane region" description="Helical" evidence="14">
    <location>
        <begin position="178"/>
        <end position="200"/>
    </location>
</feature>
<evidence type="ECO:0000256" key="14">
    <source>
        <dbReference type="SAM" id="Phobius"/>
    </source>
</evidence>
<dbReference type="InterPro" id="IPR004835">
    <property type="entry name" value="Chitin_synth"/>
</dbReference>
<keyword evidence="4" id="KW-0328">Glycosyltransferase</keyword>
<evidence type="ECO:0000256" key="5">
    <source>
        <dbReference type="ARBA" id="ARBA00022679"/>
    </source>
</evidence>
<name>A0AAN7Y8F8_ELEMC</name>
<keyword evidence="7 14" id="KW-1133">Transmembrane helix</keyword>
<feature type="compositionally biased region" description="Basic and acidic residues" evidence="13">
    <location>
        <begin position="1081"/>
        <end position="1097"/>
    </location>
</feature>
<feature type="transmembrane region" description="Helical" evidence="14">
    <location>
        <begin position="83"/>
        <end position="102"/>
    </location>
</feature>
<evidence type="ECO:0000313" key="15">
    <source>
        <dbReference type="EMBL" id="KAK5873847.1"/>
    </source>
</evidence>
<dbReference type="SUPFAM" id="SSF53448">
    <property type="entry name" value="Nucleotide-diphospho-sugar transferases"/>
    <property type="match status" value="1"/>
</dbReference>
<feature type="transmembrane region" description="Helical" evidence="14">
    <location>
        <begin position="43"/>
        <end position="71"/>
    </location>
</feature>
<dbReference type="GO" id="GO:0004100">
    <property type="term" value="F:chitin synthase activity"/>
    <property type="evidence" value="ECO:0007669"/>
    <property type="project" value="UniProtKB-EC"/>
</dbReference>
<sequence length="1410" mass="161175">MEELKFRGKKREGRHRDTWDPFQLNPIGAEKESKETCLKVAQYLAAVFVGMAVLTSAVVSKGCLLVLSTMSSPTSMRSPKEKQFYMLMLVFCLIFPNFLVFLKSLWRCAFKSFVQPKMKTMSFICAIECLVSLGTSILVLVVMPQFDVLTNLFISGGVCIVSAILQIIYRLQGDKWKILFPICSLILTITGYCLLGVDYYVRVSSYVDRQGADCFVYVAIGIFSSLLISLCWWENPLQATNRMPESLKDMDGYRDFVFVISSILRIIVIGGVYLIYHVLIEKSITWSDFNLQNEDWELLQIGLVLFFLQAFCSASCHWFGVVACKIHAVRMSFALPVCCTGPSVLLLGMVLFVTQAKQLDGAQHGSITEFCESLIHLSHKNTTPVVLLEITRSICRTSLNSYYLQWPFSMLALEGVCMWSGFVTCTYYVWKIKVQRIERTSQLFVRRLYESAFIDLSLLLNTKMKVPRAQSQESQDDMQKCVIYLCATMWHETYDEMLKILTSMFRLDRYRGDPKEDHNDCFDFESHIYVDDAYMTDKGTNQRLVNSYVTDLIHVVIEVYRVFTNKEADDVSIIDTPYGGRLMFVMPQGNMLYIHLKDKDLIRNKKRWSQIMYMYYLLGWKGYIVKNPQKITHHNNPTRDSMVSMNGEIFLLPQHDNDFKRKFISDDNTYILALDGDTDFQPKAVILLVDRLRMYHTVGAACGRIHPTGMGPMVWYQKFEYAVGHWLQKTAEHVFGSVLCSPGCFSLFRGSAIMDDNILKRYTTTSKRASEYVQYDQGEDRWLCTLLLQQGWRVEYNAASDAYTNSPEEFKEFYNQRRRWGPSTLANTLDLLHSGGDTVKKNSSISRIYIFYQMFTVGSSILGPASVTLMIAGAFQFVFQIAGTLSIIIASIPPVFYVIVCFIAKSNNQITIAAIMSVLYAFLMTASLFSIIGDMVIQGTFLTPTGLFLISMTVMYAVTALLHPEECANIIYGLMYFICIPSGYLLLTIYSLVNMNNVSWGTRETNKGEGEVKKNHNMLCDRNCRLCCWDMKIQITQETESLMLRQITGQTAEQAPPLPITSQDAIAQQGAEKVEPQAEIFTTKDEGEKPNKAEKINDAASCSSDDSFKKRSLTESASDQEDIEEDDDAMTVEEVPIRDWVWPVKQEFLKKLTYANLKKNLQQQIRYALPEKSEEDVCEELVLMLTDTLNQELGNVGPEDILSESKIDELQHALEEHGRRILKTSRMELLQRKVAVAIKKTLTAPQVRKLDEGELDFWNKLIERYLTPIKESQAHKDEVTRELKSLRNKAVFLYFIINVLWVVATFFLQAIGNDVISIKIPKYFPNGTESGEILKVEPLSLMFLLSFAVLLLVQFLAMLYHRVYTLIHVVSYSSTEQDYKQKVKVKDTDDYEMTLENHSATGLHVTVDDL</sequence>
<protein>
    <recommendedName>
        <fullName evidence="2">chitin synthase</fullName>
        <ecNumber evidence="2">2.4.1.16</ecNumber>
    </recommendedName>
</protein>
<dbReference type="FunFam" id="3.90.550.10:FF:000139">
    <property type="entry name" value="Chitin synthase 8"/>
    <property type="match status" value="1"/>
</dbReference>
<feature type="transmembrane region" description="Helical" evidence="14">
    <location>
        <begin position="1339"/>
        <end position="1360"/>
    </location>
</feature>
<evidence type="ECO:0000256" key="2">
    <source>
        <dbReference type="ARBA" id="ARBA00012543"/>
    </source>
</evidence>
<dbReference type="PANTHER" id="PTHR22914">
    <property type="entry name" value="CHITIN SYNTHASE"/>
    <property type="match status" value="1"/>
</dbReference>
<evidence type="ECO:0000256" key="8">
    <source>
        <dbReference type="ARBA" id="ARBA00023054"/>
    </source>
</evidence>
<evidence type="ECO:0000256" key="3">
    <source>
        <dbReference type="ARBA" id="ARBA00022475"/>
    </source>
</evidence>
<proteinExistence type="inferred from homology"/>
<keyword evidence="9 14" id="KW-0472">Membrane</keyword>
<dbReference type="Proteomes" id="UP001346869">
    <property type="component" value="Unassembled WGS sequence"/>
</dbReference>
<evidence type="ECO:0000256" key="9">
    <source>
        <dbReference type="ARBA" id="ARBA00023136"/>
    </source>
</evidence>
<comment type="caution">
    <text evidence="15">The sequence shown here is derived from an EMBL/GenBank/DDBJ whole genome shotgun (WGS) entry which is preliminary data.</text>
</comment>
<keyword evidence="8" id="KW-0175">Coiled coil</keyword>
<feature type="region of interest" description="Disordered" evidence="13">
    <location>
        <begin position="1081"/>
        <end position="1128"/>
    </location>
</feature>
<feature type="transmembrane region" description="Helical" evidence="14">
    <location>
        <begin position="1291"/>
        <end position="1311"/>
    </location>
</feature>
<dbReference type="PANTHER" id="PTHR22914:SF42">
    <property type="entry name" value="CHITIN SYNTHASE"/>
    <property type="match status" value="1"/>
</dbReference>
<feature type="transmembrane region" description="Helical" evidence="14">
    <location>
        <begin position="256"/>
        <end position="279"/>
    </location>
</feature>
<organism evidence="15 16">
    <name type="scientific">Eleginops maclovinus</name>
    <name type="common">Patagonian blennie</name>
    <name type="synonym">Eleginus maclovinus</name>
    <dbReference type="NCBI Taxonomy" id="56733"/>
    <lineage>
        <taxon>Eukaryota</taxon>
        <taxon>Metazoa</taxon>
        <taxon>Chordata</taxon>
        <taxon>Craniata</taxon>
        <taxon>Vertebrata</taxon>
        <taxon>Euteleostomi</taxon>
        <taxon>Actinopterygii</taxon>
        <taxon>Neopterygii</taxon>
        <taxon>Teleostei</taxon>
        <taxon>Neoteleostei</taxon>
        <taxon>Acanthomorphata</taxon>
        <taxon>Eupercaria</taxon>
        <taxon>Perciformes</taxon>
        <taxon>Notothenioidei</taxon>
        <taxon>Eleginopidae</taxon>
        <taxon>Eleginops</taxon>
    </lineage>
</organism>
<feature type="compositionally biased region" description="Acidic residues" evidence="13">
    <location>
        <begin position="1118"/>
        <end position="1128"/>
    </location>
</feature>
<comment type="subcellular location">
    <subcellularLocation>
        <location evidence="1">Cell membrane</location>
        <topology evidence="1">Multi-pass membrane protein</topology>
    </subcellularLocation>
</comment>
<dbReference type="Pfam" id="PF03142">
    <property type="entry name" value="Chitin_synth_2"/>
    <property type="match status" value="1"/>
</dbReference>
<feature type="transmembrane region" description="Helical" evidence="14">
    <location>
        <begin position="881"/>
        <end position="903"/>
    </location>
</feature>
<evidence type="ECO:0000256" key="6">
    <source>
        <dbReference type="ARBA" id="ARBA00022692"/>
    </source>
</evidence>
<dbReference type="InterPro" id="IPR029044">
    <property type="entry name" value="Nucleotide-diphossugar_trans"/>
</dbReference>
<keyword evidence="3" id="KW-1003">Cell membrane</keyword>
<dbReference type="EC" id="2.4.1.16" evidence="2"/>
<evidence type="ECO:0000256" key="11">
    <source>
        <dbReference type="ARBA" id="ARBA00046329"/>
    </source>
</evidence>
<evidence type="ECO:0000256" key="4">
    <source>
        <dbReference type="ARBA" id="ARBA00022676"/>
    </source>
</evidence>
<keyword evidence="16" id="KW-1185">Reference proteome</keyword>
<dbReference type="GO" id="GO:0005886">
    <property type="term" value="C:plasma membrane"/>
    <property type="evidence" value="ECO:0007669"/>
    <property type="project" value="UniProtKB-SubCell"/>
</dbReference>
<accession>A0AAN7Y8F8</accession>